<protein>
    <submittedName>
        <fullName evidence="1">Uncharacterized protein</fullName>
    </submittedName>
</protein>
<proteinExistence type="predicted"/>
<keyword evidence="2" id="KW-1185">Reference proteome</keyword>
<gene>
    <name evidence="1" type="ORF">SAMN05660703_2942</name>
</gene>
<dbReference type="Proteomes" id="UP000192360">
    <property type="component" value="Unassembled WGS sequence"/>
</dbReference>
<accession>A0A1W2CGS2</accession>
<evidence type="ECO:0000313" key="1">
    <source>
        <dbReference type="EMBL" id="SMC84072.1"/>
    </source>
</evidence>
<organism evidence="1 2">
    <name type="scientific">Cellulophaga tyrosinoxydans</name>
    <dbReference type="NCBI Taxonomy" id="504486"/>
    <lineage>
        <taxon>Bacteria</taxon>
        <taxon>Pseudomonadati</taxon>
        <taxon>Bacteroidota</taxon>
        <taxon>Flavobacteriia</taxon>
        <taxon>Flavobacteriales</taxon>
        <taxon>Flavobacteriaceae</taxon>
        <taxon>Cellulophaga</taxon>
    </lineage>
</organism>
<dbReference type="EMBL" id="FWXO01000006">
    <property type="protein sequence ID" value="SMC84072.1"/>
    <property type="molecule type" value="Genomic_DNA"/>
</dbReference>
<dbReference type="AlphaFoldDB" id="A0A1W2CGS2"/>
<evidence type="ECO:0000313" key="2">
    <source>
        <dbReference type="Proteomes" id="UP000192360"/>
    </source>
</evidence>
<reference evidence="1 2" key="1">
    <citation type="submission" date="2017-04" db="EMBL/GenBank/DDBJ databases">
        <authorList>
            <person name="Afonso C.L."/>
            <person name="Miller P.J."/>
            <person name="Scott M.A."/>
            <person name="Spackman E."/>
            <person name="Goraichik I."/>
            <person name="Dimitrov K.M."/>
            <person name="Suarez D.L."/>
            <person name="Swayne D.E."/>
        </authorList>
    </citation>
    <scope>NUCLEOTIDE SEQUENCE [LARGE SCALE GENOMIC DNA]</scope>
    <source>
        <strain evidence="1 2">DSM 21164</strain>
    </source>
</reference>
<name>A0A1W2CGS2_9FLAO</name>
<sequence>MFFLRLVVQICNYLRRNTAEDVNIFVIITQVDLSTNINLYYI</sequence>